<dbReference type="GO" id="GO:0016491">
    <property type="term" value="F:oxidoreductase activity"/>
    <property type="evidence" value="ECO:0007669"/>
    <property type="project" value="UniProtKB-KW"/>
</dbReference>
<keyword evidence="7" id="KW-0560">Oxidoreductase</keyword>
<dbReference type="InterPro" id="IPR050612">
    <property type="entry name" value="Prok_Mopterin_Oxidored"/>
</dbReference>
<dbReference type="InterPro" id="IPR006963">
    <property type="entry name" value="Mopterin_OxRdtase_4Fe-4S_dom"/>
</dbReference>
<keyword evidence="5" id="KW-0479">Metal-binding</keyword>
<organism evidence="11">
    <name type="scientific">marine metagenome</name>
    <dbReference type="NCBI Taxonomy" id="408172"/>
    <lineage>
        <taxon>unclassified sequences</taxon>
        <taxon>metagenomes</taxon>
        <taxon>ecological metagenomes</taxon>
    </lineage>
</organism>
<dbReference type="InterPro" id="IPR006656">
    <property type="entry name" value="Mopterin_OxRdtase"/>
</dbReference>
<feature type="non-terminal residue" evidence="11">
    <location>
        <position position="1"/>
    </location>
</feature>
<evidence type="ECO:0000256" key="9">
    <source>
        <dbReference type="ARBA" id="ARBA00023014"/>
    </source>
</evidence>
<evidence type="ECO:0000313" key="11">
    <source>
        <dbReference type="EMBL" id="SUZ92416.1"/>
    </source>
</evidence>
<dbReference type="Gene3D" id="2.40.40.20">
    <property type="match status" value="1"/>
</dbReference>
<dbReference type="Gene3D" id="3.40.50.740">
    <property type="match status" value="1"/>
</dbReference>
<dbReference type="InterPro" id="IPR009010">
    <property type="entry name" value="Asp_de-COase-like_dom_sf"/>
</dbReference>
<comment type="cofactor">
    <cofactor evidence="1">
        <name>Mo-bis(molybdopterin guanine dinucleotide)</name>
        <dbReference type="ChEBI" id="CHEBI:60539"/>
    </cofactor>
</comment>
<dbReference type="PROSITE" id="PS51669">
    <property type="entry name" value="4FE4S_MOW_BIS_MGD"/>
    <property type="match status" value="1"/>
</dbReference>
<dbReference type="SUPFAM" id="SSF53706">
    <property type="entry name" value="Formate dehydrogenase/DMSO reductase, domains 1-3"/>
    <property type="match status" value="1"/>
</dbReference>
<accession>A0A381RKR6</accession>
<comment type="similarity">
    <text evidence="2">Belongs to the prokaryotic molybdopterin-containing oxidoreductase family.</text>
</comment>
<evidence type="ECO:0000256" key="2">
    <source>
        <dbReference type="ARBA" id="ARBA00010312"/>
    </source>
</evidence>
<evidence type="ECO:0000256" key="8">
    <source>
        <dbReference type="ARBA" id="ARBA00023004"/>
    </source>
</evidence>
<keyword evidence="8" id="KW-0408">Iron</keyword>
<dbReference type="InterPro" id="IPR006655">
    <property type="entry name" value="Mopterin_OxRdtase_prok_CS"/>
</dbReference>
<dbReference type="Gene3D" id="2.20.25.90">
    <property type="entry name" value="ADC-like domains"/>
    <property type="match status" value="1"/>
</dbReference>
<dbReference type="GO" id="GO:0051539">
    <property type="term" value="F:4 iron, 4 sulfur cluster binding"/>
    <property type="evidence" value="ECO:0007669"/>
    <property type="project" value="UniProtKB-KW"/>
</dbReference>
<evidence type="ECO:0000256" key="4">
    <source>
        <dbReference type="ARBA" id="ARBA00022505"/>
    </source>
</evidence>
<keyword evidence="3" id="KW-0004">4Fe-4S</keyword>
<dbReference type="SUPFAM" id="SSF50692">
    <property type="entry name" value="ADC-like"/>
    <property type="match status" value="1"/>
</dbReference>
<feature type="domain" description="4Fe-4S Mo/W bis-MGD-type" evidence="10">
    <location>
        <begin position="29"/>
        <end position="85"/>
    </location>
</feature>
<dbReference type="Pfam" id="PF00384">
    <property type="entry name" value="Molybdopterin"/>
    <property type="match status" value="1"/>
</dbReference>
<dbReference type="Gene3D" id="3.40.228.10">
    <property type="entry name" value="Dimethylsulfoxide Reductase, domain 2"/>
    <property type="match status" value="1"/>
</dbReference>
<sequence>VLFDACAPPGSDQIIPILIPEEEFIPGVEEFYPTNCVECPGGCGLLARKMDGRLVKVEGNPAHPISRGASCVRGQALPQAMYHPDRVRGPLMREGARGAGQWRNVSWDDAIERLVSELAAVQEDPSNALAFLTGALRGHRLDMVRRFTSTFEATRHLVHEPFGDGAVLRAHALTTGVEEFFAYDLENANYLVTIGASVLDASRSPVRFGRGVGHLRQGRPGRRGKLVAVQPRLSTTAAAADEWLPARPGSEASLVLALAHVILRDELYDTGFIENRTSGFEEFRARVLADFDPELVAGMAGVSVETLERVATEMAMHGPTIVVAGDAAVTGPTGLGTAVAVDHLNALLGGFGKKGGIFFNQDPPFSEWPSLETVVPAPEALFANLTKESDASSGIRALLISDTNPVHTLPSSAGIDGFLSEIPFVACFTSFVDDTAQMADLILPESTPFERFDDDVPSPSVGIPVATLSAPMFSRPLYDTMSMPDVLLRVAAGLGGTVAEAFPWASYEEALRAAWSGLHAVSRGSVTESTERRFWSRALAAGGWWDEDVALNADCLTSDGLYRFELPALESIGLDRTAAGDTSRFTLYVYPSTAFGDGRSAHLPFLQELADPMTSVRWGSVVELNASTASELNISDGDLVEITSDTGSLRVRAQITQGLRPDVVALSAGQGHGEYGRYARGRGVNPFSLLQATTGSDLFEVPLQATTVRVTRIEETS</sequence>
<dbReference type="PANTHER" id="PTHR43742">
    <property type="entry name" value="TRIMETHYLAMINE-N-OXIDE REDUCTASE"/>
    <property type="match status" value="1"/>
</dbReference>
<dbReference type="PROSITE" id="PS00932">
    <property type="entry name" value="MOLYBDOPTERIN_PROK_3"/>
    <property type="match status" value="1"/>
</dbReference>
<dbReference type="AlphaFoldDB" id="A0A381RKR6"/>
<dbReference type="GO" id="GO:0043546">
    <property type="term" value="F:molybdopterin cofactor binding"/>
    <property type="evidence" value="ECO:0007669"/>
    <property type="project" value="InterPro"/>
</dbReference>
<dbReference type="EMBL" id="UINC01002057">
    <property type="protein sequence ID" value="SUZ92416.1"/>
    <property type="molecule type" value="Genomic_DNA"/>
</dbReference>
<dbReference type="PANTHER" id="PTHR43742:SF9">
    <property type="entry name" value="TETRATHIONATE REDUCTASE SUBUNIT A"/>
    <property type="match status" value="1"/>
</dbReference>
<protein>
    <recommendedName>
        <fullName evidence="10">4Fe-4S Mo/W bis-MGD-type domain-containing protein</fullName>
    </recommendedName>
</protein>
<dbReference type="SMART" id="SM00926">
    <property type="entry name" value="Molybdop_Fe4S4"/>
    <property type="match status" value="1"/>
</dbReference>
<name>A0A381RKR6_9ZZZZ</name>
<dbReference type="GO" id="GO:0046872">
    <property type="term" value="F:metal ion binding"/>
    <property type="evidence" value="ECO:0007669"/>
    <property type="project" value="UniProtKB-KW"/>
</dbReference>
<dbReference type="Pfam" id="PF04879">
    <property type="entry name" value="Molybdop_Fe4S4"/>
    <property type="match status" value="1"/>
</dbReference>
<reference evidence="11" key="1">
    <citation type="submission" date="2018-05" db="EMBL/GenBank/DDBJ databases">
        <authorList>
            <person name="Lanie J.A."/>
            <person name="Ng W.-L."/>
            <person name="Kazmierczak K.M."/>
            <person name="Andrzejewski T.M."/>
            <person name="Davidsen T.M."/>
            <person name="Wayne K.J."/>
            <person name="Tettelin H."/>
            <person name="Glass J.I."/>
            <person name="Rusch D."/>
            <person name="Podicherti R."/>
            <person name="Tsui H.-C.T."/>
            <person name="Winkler M.E."/>
        </authorList>
    </citation>
    <scope>NUCLEOTIDE SEQUENCE</scope>
</reference>
<evidence type="ECO:0000256" key="6">
    <source>
        <dbReference type="ARBA" id="ARBA00022729"/>
    </source>
</evidence>
<evidence type="ECO:0000256" key="5">
    <source>
        <dbReference type="ARBA" id="ARBA00022723"/>
    </source>
</evidence>
<dbReference type="Pfam" id="PF01568">
    <property type="entry name" value="Molydop_binding"/>
    <property type="match status" value="1"/>
</dbReference>
<keyword evidence="4" id="KW-0500">Molybdenum</keyword>
<evidence type="ECO:0000256" key="3">
    <source>
        <dbReference type="ARBA" id="ARBA00022485"/>
    </source>
</evidence>
<evidence type="ECO:0000256" key="1">
    <source>
        <dbReference type="ARBA" id="ARBA00001942"/>
    </source>
</evidence>
<dbReference type="Gene3D" id="3.30.2070.10">
    <property type="entry name" value="Formate dehydrogenase/DMSO reductase"/>
    <property type="match status" value="1"/>
</dbReference>
<proteinExistence type="inferred from homology"/>
<keyword evidence="9" id="KW-0411">Iron-sulfur</keyword>
<gene>
    <name evidence="11" type="ORF">METZ01_LOCUS45270</name>
</gene>
<dbReference type="InterPro" id="IPR006657">
    <property type="entry name" value="MoPterin_dinucl-bd_dom"/>
</dbReference>
<evidence type="ECO:0000256" key="7">
    <source>
        <dbReference type="ARBA" id="ARBA00023002"/>
    </source>
</evidence>
<evidence type="ECO:0000259" key="10">
    <source>
        <dbReference type="PROSITE" id="PS51669"/>
    </source>
</evidence>
<keyword evidence="6" id="KW-0732">Signal</keyword>